<dbReference type="AlphaFoldDB" id="A0A4C1YKR4"/>
<sequence length="117" mass="13343">MKHAEPDPLLNGYAISKQSYVAVQRTQHCRSEFPANYALRRFNVPRPFLLLPRVPTLLHCDAFATDFTAAQFRAFHCTRVSCNYFRFARYAPKVTTSYWTKTNLEAGAGSKTAVLTH</sequence>
<keyword evidence="2" id="KW-1185">Reference proteome</keyword>
<protein>
    <submittedName>
        <fullName evidence="1">Uncharacterized protein</fullName>
    </submittedName>
</protein>
<evidence type="ECO:0000313" key="2">
    <source>
        <dbReference type="Proteomes" id="UP000299102"/>
    </source>
</evidence>
<evidence type="ECO:0000313" key="1">
    <source>
        <dbReference type="EMBL" id="GBP74935.1"/>
    </source>
</evidence>
<proteinExistence type="predicted"/>
<dbReference type="EMBL" id="BGZK01001229">
    <property type="protein sequence ID" value="GBP74935.1"/>
    <property type="molecule type" value="Genomic_DNA"/>
</dbReference>
<comment type="caution">
    <text evidence="1">The sequence shown here is derived from an EMBL/GenBank/DDBJ whole genome shotgun (WGS) entry which is preliminary data.</text>
</comment>
<accession>A0A4C1YKR4</accession>
<name>A0A4C1YKR4_EUMVA</name>
<reference evidence="1 2" key="1">
    <citation type="journal article" date="2019" name="Commun. Biol.">
        <title>The bagworm genome reveals a unique fibroin gene that provides high tensile strength.</title>
        <authorList>
            <person name="Kono N."/>
            <person name="Nakamura H."/>
            <person name="Ohtoshi R."/>
            <person name="Tomita M."/>
            <person name="Numata K."/>
            <person name="Arakawa K."/>
        </authorList>
    </citation>
    <scope>NUCLEOTIDE SEQUENCE [LARGE SCALE GENOMIC DNA]</scope>
</reference>
<organism evidence="1 2">
    <name type="scientific">Eumeta variegata</name>
    <name type="common">Bagworm moth</name>
    <name type="synonym">Eumeta japonica</name>
    <dbReference type="NCBI Taxonomy" id="151549"/>
    <lineage>
        <taxon>Eukaryota</taxon>
        <taxon>Metazoa</taxon>
        <taxon>Ecdysozoa</taxon>
        <taxon>Arthropoda</taxon>
        <taxon>Hexapoda</taxon>
        <taxon>Insecta</taxon>
        <taxon>Pterygota</taxon>
        <taxon>Neoptera</taxon>
        <taxon>Endopterygota</taxon>
        <taxon>Lepidoptera</taxon>
        <taxon>Glossata</taxon>
        <taxon>Ditrysia</taxon>
        <taxon>Tineoidea</taxon>
        <taxon>Psychidae</taxon>
        <taxon>Oiketicinae</taxon>
        <taxon>Eumeta</taxon>
    </lineage>
</organism>
<dbReference type="Proteomes" id="UP000299102">
    <property type="component" value="Unassembled WGS sequence"/>
</dbReference>
<gene>
    <name evidence="1" type="ORF">EVAR_54257_1</name>
</gene>